<protein>
    <submittedName>
        <fullName evidence="1">Uncharacterized protein</fullName>
    </submittedName>
</protein>
<name>A0A9N7W3B7_PLEPL</name>
<proteinExistence type="predicted"/>
<dbReference type="Proteomes" id="UP001153269">
    <property type="component" value="Unassembled WGS sequence"/>
</dbReference>
<comment type="caution">
    <text evidence="1">The sequence shown here is derived from an EMBL/GenBank/DDBJ whole genome shotgun (WGS) entry which is preliminary data.</text>
</comment>
<accession>A0A9N7W3B7</accession>
<organism evidence="1 2">
    <name type="scientific">Pleuronectes platessa</name>
    <name type="common">European plaice</name>
    <dbReference type="NCBI Taxonomy" id="8262"/>
    <lineage>
        <taxon>Eukaryota</taxon>
        <taxon>Metazoa</taxon>
        <taxon>Chordata</taxon>
        <taxon>Craniata</taxon>
        <taxon>Vertebrata</taxon>
        <taxon>Euteleostomi</taxon>
        <taxon>Actinopterygii</taxon>
        <taxon>Neopterygii</taxon>
        <taxon>Teleostei</taxon>
        <taxon>Neoteleostei</taxon>
        <taxon>Acanthomorphata</taxon>
        <taxon>Carangaria</taxon>
        <taxon>Pleuronectiformes</taxon>
        <taxon>Pleuronectoidei</taxon>
        <taxon>Pleuronectidae</taxon>
        <taxon>Pleuronectes</taxon>
    </lineage>
</organism>
<evidence type="ECO:0000313" key="1">
    <source>
        <dbReference type="EMBL" id="CAB1460550.1"/>
    </source>
</evidence>
<dbReference type="EMBL" id="CADEAL010004483">
    <property type="protein sequence ID" value="CAB1460550.1"/>
    <property type="molecule type" value="Genomic_DNA"/>
</dbReference>
<sequence>MDPAEMDFLFEEVLFYDFLVDQLYSAGSPYQAKTLLEISALEDWLRDRPGVSHFLPQLVAVRARLRRNLNPPASSTNPYWGSRLAIGGTCSLQEQWSIR</sequence>
<reference evidence="1" key="1">
    <citation type="submission" date="2020-03" db="EMBL/GenBank/DDBJ databases">
        <authorList>
            <person name="Weist P."/>
        </authorList>
    </citation>
    <scope>NUCLEOTIDE SEQUENCE</scope>
</reference>
<evidence type="ECO:0000313" key="2">
    <source>
        <dbReference type="Proteomes" id="UP001153269"/>
    </source>
</evidence>
<dbReference type="AlphaFoldDB" id="A0A9N7W3B7"/>
<keyword evidence="2" id="KW-1185">Reference proteome</keyword>
<gene>
    <name evidence="1" type="ORF">PLEPLA_LOCUS48401</name>
</gene>